<feature type="compositionally biased region" description="Basic residues" evidence="1">
    <location>
        <begin position="46"/>
        <end position="55"/>
    </location>
</feature>
<protein>
    <submittedName>
        <fullName evidence="2">Uncharacterized protein</fullName>
    </submittedName>
</protein>
<dbReference type="AlphaFoldDB" id="A0A7J9P266"/>
<organism evidence="2 3">
    <name type="scientific">Methanococcus maripaludis</name>
    <name type="common">Methanococcus deltae</name>
    <dbReference type="NCBI Taxonomy" id="39152"/>
    <lineage>
        <taxon>Archaea</taxon>
        <taxon>Methanobacteriati</taxon>
        <taxon>Methanobacteriota</taxon>
        <taxon>Methanomada group</taxon>
        <taxon>Methanococci</taxon>
        <taxon>Methanococcales</taxon>
        <taxon>Methanococcaceae</taxon>
        <taxon>Methanococcus</taxon>
    </lineage>
</organism>
<feature type="region of interest" description="Disordered" evidence="1">
    <location>
        <begin position="1"/>
        <end position="55"/>
    </location>
</feature>
<feature type="compositionally biased region" description="Basic and acidic residues" evidence="1">
    <location>
        <begin position="1"/>
        <end position="22"/>
    </location>
</feature>
<comment type="caution">
    <text evidence="2">The sequence shown here is derived from an EMBL/GenBank/DDBJ whole genome shotgun (WGS) entry which is preliminary data.</text>
</comment>
<reference evidence="2 3" key="1">
    <citation type="submission" date="2020-07" db="EMBL/GenBank/DDBJ databases">
        <title>Genomic Encyclopedia of Type Strains, Phase IV (KMG-V): Genome sequencing to study the core and pangenomes of soil and plant-associated prokaryotes.</title>
        <authorList>
            <person name="Whitman W."/>
        </authorList>
    </citation>
    <scope>NUCLEOTIDE SEQUENCE [LARGE SCALE GENOMIC DNA]</scope>
    <source>
        <strain evidence="2 3">S1</strain>
    </source>
</reference>
<evidence type="ECO:0000256" key="1">
    <source>
        <dbReference type="SAM" id="MobiDB-lite"/>
    </source>
</evidence>
<accession>A0A7J9P266</accession>
<name>A0A7J9P266_METMI</name>
<dbReference type="EMBL" id="JACDUK010000003">
    <property type="protein sequence ID" value="MBA2853534.1"/>
    <property type="molecule type" value="Genomic_DNA"/>
</dbReference>
<sequence>MPNIKQEEQKERHQQKIAEYQREVGPQKQKKQENQDVQNEIQKKQVQQKKHQQKR</sequence>
<dbReference type="Proteomes" id="UP000522365">
    <property type="component" value="Unassembled WGS sequence"/>
</dbReference>
<proteinExistence type="predicted"/>
<evidence type="ECO:0000313" key="3">
    <source>
        <dbReference type="Proteomes" id="UP000522365"/>
    </source>
</evidence>
<evidence type="ECO:0000313" key="2">
    <source>
        <dbReference type="EMBL" id="MBA2853534.1"/>
    </source>
</evidence>
<gene>
    <name evidence="2" type="ORF">HNP89_001510</name>
</gene>
<dbReference type="RefSeq" id="WP_181504515.1">
    <property type="nucleotide sequence ID" value="NZ_JACDUK010000003.1"/>
</dbReference>